<evidence type="ECO:0000313" key="4">
    <source>
        <dbReference type="EMBL" id="ORX75070.1"/>
    </source>
</evidence>
<dbReference type="GO" id="GO:0043248">
    <property type="term" value="P:proteasome assembly"/>
    <property type="evidence" value="ECO:0007669"/>
    <property type="project" value="UniProtKB-UniRule"/>
</dbReference>
<dbReference type="SMART" id="SM01385">
    <property type="entry name" value="DSS1_SEM1"/>
    <property type="match status" value="1"/>
</dbReference>
<protein>
    <recommendedName>
        <fullName evidence="2">26S proteasome complex subunit SEM1</fullName>
    </recommendedName>
</protein>
<comment type="function">
    <text evidence="2">Component of the 26S proteasome, a multiprotein complex involved in the ATP-dependent degradation of ubiquitinated proteins.</text>
</comment>
<name>A0A1Y1WND8_9FUNG</name>
<reference evidence="4 5" key="1">
    <citation type="submission" date="2016-08" db="EMBL/GenBank/DDBJ databases">
        <title>A Parts List for Fungal Cellulosomes Revealed by Comparative Genomics.</title>
        <authorList>
            <consortium name="DOE Joint Genome Institute"/>
            <person name="Haitjema C.H."/>
            <person name="Gilmore S.P."/>
            <person name="Henske J.K."/>
            <person name="Solomon K.V."/>
            <person name="De Groot R."/>
            <person name="Kuo A."/>
            <person name="Mondo S.J."/>
            <person name="Salamov A.A."/>
            <person name="Labutti K."/>
            <person name="Zhao Z."/>
            <person name="Chiniquy J."/>
            <person name="Barry K."/>
            <person name="Brewer H.M."/>
            <person name="Purvine S.O."/>
            <person name="Wright A.T."/>
            <person name="Boxma B."/>
            <person name="Van Alen T."/>
            <person name="Hackstein J.H."/>
            <person name="Baker S.E."/>
            <person name="Grigoriev I.V."/>
            <person name="O'Malley M.A."/>
        </authorList>
    </citation>
    <scope>NUCLEOTIDE SEQUENCE [LARGE SCALE GENOMIC DNA]</scope>
    <source>
        <strain evidence="4 5">S4</strain>
    </source>
</reference>
<keyword evidence="2" id="KW-0539">Nucleus</keyword>
<dbReference type="AlphaFoldDB" id="A0A1Y1WND8"/>
<evidence type="ECO:0000256" key="2">
    <source>
        <dbReference type="RuleBase" id="RU369057"/>
    </source>
</evidence>
<dbReference type="PANTHER" id="PTHR16771">
    <property type="entry name" value="26 PROTEASOME COMPLEX SUBUNIT DSS1"/>
    <property type="match status" value="1"/>
</dbReference>
<feature type="compositionally biased region" description="Acidic residues" evidence="3">
    <location>
        <begin position="1"/>
        <end position="23"/>
    </location>
</feature>
<dbReference type="GO" id="GO:0006406">
    <property type="term" value="P:mRNA export from nucleus"/>
    <property type="evidence" value="ECO:0007669"/>
    <property type="project" value="UniProtKB-UniRule"/>
</dbReference>
<keyword evidence="5" id="KW-1185">Reference proteome</keyword>
<keyword evidence="2" id="KW-0647">Proteasome</keyword>
<evidence type="ECO:0000256" key="1">
    <source>
        <dbReference type="ARBA" id="ARBA00034491"/>
    </source>
</evidence>
<gene>
    <name evidence="4" type="ORF">BCR32DRAFT_98777</name>
</gene>
<proteinExistence type="inferred from homology"/>
<comment type="similarity">
    <text evidence="1 2">Belongs to the DSS1/SEM1 family.</text>
</comment>
<organism evidence="4 5">
    <name type="scientific">Anaeromyces robustus</name>
    <dbReference type="NCBI Taxonomy" id="1754192"/>
    <lineage>
        <taxon>Eukaryota</taxon>
        <taxon>Fungi</taxon>
        <taxon>Fungi incertae sedis</taxon>
        <taxon>Chytridiomycota</taxon>
        <taxon>Chytridiomycota incertae sedis</taxon>
        <taxon>Neocallimastigomycetes</taxon>
        <taxon>Neocallimastigales</taxon>
        <taxon>Neocallimastigaceae</taxon>
        <taxon>Anaeromyces</taxon>
    </lineage>
</organism>
<feature type="region of interest" description="Disordered" evidence="3">
    <location>
        <begin position="1"/>
        <end position="43"/>
    </location>
</feature>
<comment type="caution">
    <text evidence="4">The sequence shown here is derived from an EMBL/GenBank/DDBJ whole genome shotgun (WGS) entry which is preliminary data.</text>
</comment>
<dbReference type="EMBL" id="MCFG01000380">
    <property type="protein sequence ID" value="ORX75070.1"/>
    <property type="molecule type" value="Genomic_DNA"/>
</dbReference>
<evidence type="ECO:0000256" key="3">
    <source>
        <dbReference type="SAM" id="MobiDB-lite"/>
    </source>
</evidence>
<dbReference type="OrthoDB" id="2156814at2759"/>
<dbReference type="GO" id="GO:0000724">
    <property type="term" value="P:double-strand break repair via homologous recombination"/>
    <property type="evidence" value="ECO:0007669"/>
    <property type="project" value="TreeGrafter"/>
</dbReference>
<dbReference type="PANTHER" id="PTHR16771:SF0">
    <property type="entry name" value="26S PROTEASOME COMPLEX SUBUNIT SEM1"/>
    <property type="match status" value="1"/>
</dbReference>
<evidence type="ECO:0000313" key="5">
    <source>
        <dbReference type="Proteomes" id="UP000193944"/>
    </source>
</evidence>
<dbReference type="InterPro" id="IPR007834">
    <property type="entry name" value="DSS1_SEM1"/>
</dbReference>
<dbReference type="GO" id="GO:0005634">
    <property type="term" value="C:nucleus"/>
    <property type="evidence" value="ECO:0007669"/>
    <property type="project" value="UniProtKB-SubCell"/>
</dbReference>
<dbReference type="STRING" id="1754192.A0A1Y1WND8"/>
<dbReference type="GO" id="GO:0008541">
    <property type="term" value="C:proteasome regulatory particle, lid subcomplex"/>
    <property type="evidence" value="ECO:0007669"/>
    <property type="project" value="UniProtKB-UniRule"/>
</dbReference>
<reference evidence="4 5" key="2">
    <citation type="submission" date="2016-08" db="EMBL/GenBank/DDBJ databases">
        <title>Pervasive Adenine N6-methylation of Active Genes in Fungi.</title>
        <authorList>
            <consortium name="DOE Joint Genome Institute"/>
            <person name="Mondo S.J."/>
            <person name="Dannebaum R.O."/>
            <person name="Kuo R.C."/>
            <person name="Labutti K."/>
            <person name="Haridas S."/>
            <person name="Kuo A."/>
            <person name="Salamov A."/>
            <person name="Ahrendt S.R."/>
            <person name="Lipzen A."/>
            <person name="Sullivan W."/>
            <person name="Andreopoulos W.B."/>
            <person name="Clum A."/>
            <person name="Lindquist E."/>
            <person name="Daum C."/>
            <person name="Ramamoorthy G.K."/>
            <person name="Gryganskyi A."/>
            <person name="Culley D."/>
            <person name="Magnuson J.K."/>
            <person name="James T.Y."/>
            <person name="O'Malley M.A."/>
            <person name="Stajich J.E."/>
            <person name="Spatafora J.W."/>
            <person name="Visel A."/>
            <person name="Grigoriev I.V."/>
        </authorList>
    </citation>
    <scope>NUCLEOTIDE SEQUENCE [LARGE SCALE GENOMIC DNA]</scope>
    <source>
        <strain evidence="4 5">S4</strain>
    </source>
</reference>
<dbReference type="Proteomes" id="UP000193944">
    <property type="component" value="Unassembled WGS sequence"/>
</dbReference>
<accession>A0A1Y1WND8</accession>
<comment type="subcellular location">
    <subcellularLocation>
        <location evidence="2">Nucleus</location>
    </subcellularLocation>
</comment>
<dbReference type="Pfam" id="PF05160">
    <property type="entry name" value="DSS1_SEM1"/>
    <property type="match status" value="1"/>
</dbReference>
<sequence>MDENNNNPIDEDDDFEDFPVEEWEVPKDQDDSQYWENNWDDSDIDDEFSKQLRAELQKKSDSGSKK</sequence>